<dbReference type="AlphaFoldDB" id="A0AAD1MHI8"/>
<name>A0AAD1MHI8_9MYCO</name>
<organism evidence="3 4">
    <name type="scientific">Mycolicibacter terrae</name>
    <dbReference type="NCBI Taxonomy" id="1788"/>
    <lineage>
        <taxon>Bacteria</taxon>
        <taxon>Bacillati</taxon>
        <taxon>Actinomycetota</taxon>
        <taxon>Actinomycetes</taxon>
        <taxon>Mycobacteriales</taxon>
        <taxon>Mycobacteriaceae</taxon>
        <taxon>Mycolicibacter</taxon>
    </lineage>
</organism>
<evidence type="ECO:0000313" key="4">
    <source>
        <dbReference type="Proteomes" id="UP000467636"/>
    </source>
</evidence>
<evidence type="ECO:0008006" key="5">
    <source>
        <dbReference type="Google" id="ProtNLM"/>
    </source>
</evidence>
<feature type="chain" id="PRO_5042254736" description="Lipoprotein" evidence="2">
    <location>
        <begin position="37"/>
        <end position="108"/>
    </location>
</feature>
<accession>A0AAD1MHI8</accession>
<protein>
    <recommendedName>
        <fullName evidence="5">Lipoprotein</fullName>
    </recommendedName>
</protein>
<feature type="region of interest" description="Disordered" evidence="1">
    <location>
        <begin position="32"/>
        <end position="58"/>
    </location>
</feature>
<gene>
    <name evidence="3" type="ORF">MTER_17110</name>
</gene>
<evidence type="ECO:0000256" key="1">
    <source>
        <dbReference type="SAM" id="MobiDB-lite"/>
    </source>
</evidence>
<feature type="compositionally biased region" description="Pro residues" evidence="1">
    <location>
        <begin position="39"/>
        <end position="48"/>
    </location>
</feature>
<keyword evidence="2" id="KW-0732">Signal</keyword>
<keyword evidence="4" id="KW-1185">Reference proteome</keyword>
<evidence type="ECO:0000256" key="2">
    <source>
        <dbReference type="SAM" id="SignalP"/>
    </source>
</evidence>
<feature type="signal peptide" evidence="2">
    <location>
        <begin position="1"/>
        <end position="36"/>
    </location>
</feature>
<proteinExistence type="predicted"/>
<evidence type="ECO:0000313" key="3">
    <source>
        <dbReference type="EMBL" id="BBX22300.1"/>
    </source>
</evidence>
<reference evidence="3 4" key="1">
    <citation type="journal article" date="2019" name="Emerg. Microbes Infect.">
        <title>Comprehensive subspecies identification of 175 nontuberculous mycobacteria species based on 7547 genomic profiles.</title>
        <authorList>
            <person name="Matsumoto Y."/>
            <person name="Kinjo T."/>
            <person name="Motooka D."/>
            <person name="Nabeya D."/>
            <person name="Jung N."/>
            <person name="Uechi K."/>
            <person name="Horii T."/>
            <person name="Iida T."/>
            <person name="Fujita J."/>
            <person name="Nakamura S."/>
        </authorList>
    </citation>
    <scope>NUCLEOTIDE SEQUENCE [LARGE SCALE GENOMIC DNA]</scope>
    <source>
        <strain evidence="3 4">JCM 12143</strain>
    </source>
</reference>
<dbReference type="EMBL" id="AP022564">
    <property type="protein sequence ID" value="BBX22300.1"/>
    <property type="molecule type" value="Genomic_DNA"/>
</dbReference>
<sequence>MPRPITPGRHRRRGTAATIWAGVIACMVGSCGTAGADPGPTPPPPPGPGGFGSGWAKCGDQLVPADSRVDMRNPLGGLIYRELLRHMCQPAQPDAALPPHPGRPPAIA</sequence>
<dbReference type="Proteomes" id="UP000467636">
    <property type="component" value="Chromosome"/>
</dbReference>
<dbReference type="PROSITE" id="PS51257">
    <property type="entry name" value="PROKAR_LIPOPROTEIN"/>
    <property type="match status" value="1"/>
</dbReference>